<dbReference type="Pfam" id="PF04434">
    <property type="entry name" value="SWIM"/>
    <property type="match status" value="1"/>
</dbReference>
<dbReference type="InterPro" id="IPR007527">
    <property type="entry name" value="Znf_SWIM"/>
</dbReference>
<evidence type="ECO:0000256" key="1">
    <source>
        <dbReference type="PROSITE-ProRule" id="PRU00325"/>
    </source>
</evidence>
<gene>
    <name evidence="3" type="ORF">ACFSJH_19640</name>
</gene>
<keyword evidence="1" id="KW-0479">Metal-binding</keyword>
<evidence type="ECO:0000313" key="4">
    <source>
        <dbReference type="Proteomes" id="UP001597362"/>
    </source>
</evidence>
<keyword evidence="1" id="KW-0863">Zinc-finger</keyword>
<name>A0ABW4YR33_9BACL</name>
<feature type="domain" description="SWIM-type" evidence="2">
    <location>
        <begin position="58"/>
        <end position="91"/>
    </location>
</feature>
<reference evidence="4" key="1">
    <citation type="journal article" date="2019" name="Int. J. Syst. Evol. Microbiol.">
        <title>The Global Catalogue of Microorganisms (GCM) 10K type strain sequencing project: providing services to taxonomists for standard genome sequencing and annotation.</title>
        <authorList>
            <consortium name="The Broad Institute Genomics Platform"/>
            <consortium name="The Broad Institute Genome Sequencing Center for Infectious Disease"/>
            <person name="Wu L."/>
            <person name="Ma J."/>
        </authorList>
    </citation>
    <scope>NUCLEOTIDE SEQUENCE [LARGE SCALE GENOMIC DNA]</scope>
    <source>
        <strain evidence="4">GH52</strain>
    </source>
</reference>
<dbReference type="RefSeq" id="WP_377775388.1">
    <property type="nucleotide sequence ID" value="NZ_JBHUHO010000048.1"/>
</dbReference>
<dbReference type="Proteomes" id="UP001597362">
    <property type="component" value="Unassembled WGS sequence"/>
</dbReference>
<keyword evidence="1" id="KW-0862">Zinc</keyword>
<organism evidence="3 4">
    <name type="scientific">Paenibacillus yanchengensis</name>
    <dbReference type="NCBI Taxonomy" id="2035833"/>
    <lineage>
        <taxon>Bacteria</taxon>
        <taxon>Bacillati</taxon>
        <taxon>Bacillota</taxon>
        <taxon>Bacilli</taxon>
        <taxon>Bacillales</taxon>
        <taxon>Paenibacillaceae</taxon>
        <taxon>Paenibacillus</taxon>
    </lineage>
</organism>
<comment type="caution">
    <text evidence="3">The sequence shown here is derived from an EMBL/GenBank/DDBJ whole genome shotgun (WGS) entry which is preliminary data.</text>
</comment>
<dbReference type="EMBL" id="JBHUHO010000048">
    <property type="protein sequence ID" value="MFD2117949.1"/>
    <property type="molecule type" value="Genomic_DNA"/>
</dbReference>
<accession>A0ABW4YR33</accession>
<protein>
    <submittedName>
        <fullName evidence="3">SWIM zinc finger domain-containing protein</fullName>
    </submittedName>
</protein>
<proteinExistence type="predicted"/>
<evidence type="ECO:0000313" key="3">
    <source>
        <dbReference type="EMBL" id="MFD2117949.1"/>
    </source>
</evidence>
<keyword evidence="4" id="KW-1185">Reference proteome</keyword>
<dbReference type="PROSITE" id="PS50966">
    <property type="entry name" value="ZF_SWIM"/>
    <property type="match status" value="1"/>
</dbReference>
<sequence>MLPFTELQISELERSLRQDCTEQIIKRGWNYYNDHHVKKIEISDHRTILGHVAGSEVYAVTIDAEEFHYSHCSCPYEQCCKHIVAVFFQLLQQNMRFSKEEIEQCYFRLLGLKPARQLVSANDELADNGNYTEAQAEQWVSFLQKKYGESWRGCRHSLHPIQSVLTNIKAVARDWNVQVQKLYWCYAIIFVLKQSERAVASIDAFSRYYYETTFLRMSEPWLAQFHDLLEQFIADAGDEYEQNTALKNWSQLVVAELRNSALHKDRQLIEWDYMYIAALRTLGKSSYLLQQEQDKVTALIDHPSRAIWNEDYIQMAAGYITFEQGKYEVALQYMHDANFDRVQKLIYDCVQQLTNKRELQQVMDWLHFIYTQLQSSTGKRTVGPFIRLCLAAETAFPDAMHFEKYMLGLLPHSYLELSEYLIATERYKAWAELQLYTGVKLEEVNMEQVRKVAASDPQQMLPLYHQSIDASISSRTRQGYRMAAKQLKALEKLYQQQAKTDSFQRYIYFIADKHKRLRAFQEELWKGNLIK</sequence>
<evidence type="ECO:0000259" key="2">
    <source>
        <dbReference type="PROSITE" id="PS50966"/>
    </source>
</evidence>